<accession>A0A0R3QPM7</accession>
<reference evidence="1" key="1">
    <citation type="submission" date="2017-02" db="UniProtKB">
        <authorList>
            <consortium name="WormBaseParasite"/>
        </authorList>
    </citation>
    <scope>IDENTIFICATION</scope>
</reference>
<evidence type="ECO:0000313" key="1">
    <source>
        <dbReference type="WBParaSite" id="BTMF_0000966201-mRNA-1"/>
    </source>
</evidence>
<sequence length="32" mass="3960">LLFVLKEGLVFDPHRRMKFRPRSWHCLTYVDV</sequence>
<name>A0A0R3QPM7_9BILA</name>
<proteinExistence type="predicted"/>
<dbReference type="AlphaFoldDB" id="A0A0R3QPM7"/>
<protein>
    <submittedName>
        <fullName evidence="1">PIPK domain-containing protein</fullName>
    </submittedName>
</protein>
<organism evidence="1">
    <name type="scientific">Brugia timori</name>
    <dbReference type="NCBI Taxonomy" id="42155"/>
    <lineage>
        <taxon>Eukaryota</taxon>
        <taxon>Metazoa</taxon>
        <taxon>Ecdysozoa</taxon>
        <taxon>Nematoda</taxon>
        <taxon>Chromadorea</taxon>
        <taxon>Rhabditida</taxon>
        <taxon>Spirurina</taxon>
        <taxon>Spiruromorpha</taxon>
        <taxon>Filarioidea</taxon>
        <taxon>Onchocercidae</taxon>
        <taxon>Brugia</taxon>
    </lineage>
</organism>
<dbReference type="WBParaSite" id="BTMF_0000966201-mRNA-1">
    <property type="protein sequence ID" value="BTMF_0000966201-mRNA-1"/>
    <property type="gene ID" value="BTMF_0000966201"/>
</dbReference>